<dbReference type="InterPro" id="IPR057336">
    <property type="entry name" value="GerAC_N"/>
</dbReference>
<reference evidence="11 13" key="1">
    <citation type="submission" date="2020-12" db="EMBL/GenBank/DDBJ databases">
        <title>strain FJAT-54423T represents a novel species of the genus Brevibacillus.</title>
        <authorList>
            <person name="Tang R."/>
        </authorList>
    </citation>
    <scope>NUCLEOTIDE SEQUENCE [LARGE SCALE GENOMIC DNA]</scope>
    <source>
        <strain evidence="11 13">FJAT-54423</strain>
    </source>
</reference>
<evidence type="ECO:0000256" key="7">
    <source>
        <dbReference type="ARBA" id="ARBA00023288"/>
    </source>
</evidence>
<dbReference type="AlphaFoldDB" id="A0A7T5JP60"/>
<evidence type="ECO:0000256" key="1">
    <source>
        <dbReference type="ARBA" id="ARBA00004635"/>
    </source>
</evidence>
<evidence type="ECO:0000256" key="6">
    <source>
        <dbReference type="ARBA" id="ARBA00023139"/>
    </source>
</evidence>
<dbReference type="PANTHER" id="PTHR35789">
    <property type="entry name" value="SPORE GERMINATION PROTEIN B3"/>
    <property type="match status" value="1"/>
</dbReference>
<evidence type="ECO:0000256" key="8">
    <source>
        <dbReference type="SAM" id="SignalP"/>
    </source>
</evidence>
<dbReference type="Pfam" id="PF05504">
    <property type="entry name" value="Spore_GerAC"/>
    <property type="match status" value="1"/>
</dbReference>
<sequence length="389" mass="44870">MLQLRKCFIILLASSVLLSGCWNARDIEQLIYIDSIGVDYVDKKVVVYLQILGFSNIAKKEGNAGRQQEPIAVVKGAGDTFVTAIAQIYSSAQQRLIWSHVHSIVFTTRALKHNLFDQTIDSLDRYQEFRYTIWTFATTEPLEDIYNARPILGISTLYSQLGDPKDVYSQYSFIRPLLLFRVISEYQEPNGVVRLPYLSIRKNQWKEDGRQKPHLMMEGICYLQNKKFVGCFPRSDVLGIRWIEQETERTFLHPDKRKSAILTVERPRVKIKPQMQRGKPAFDIDIKVDAYTTQLLNPTPVPILEKGAAKQIESEVRALYQKGVQSGIDTIGLGHLFYRKYPREWHRLNRDGRLVLTYDMLKKVRVKVNLTDGGIAKVRQHKPQSSSKH</sequence>
<feature type="domain" description="Spore germination protein N-terminal" evidence="10">
    <location>
        <begin position="24"/>
        <end position="200"/>
    </location>
</feature>
<keyword evidence="5" id="KW-0472">Membrane</keyword>
<dbReference type="Proteomes" id="UP000595847">
    <property type="component" value="Chromosome"/>
</dbReference>
<evidence type="ECO:0000313" key="13">
    <source>
        <dbReference type="Proteomes" id="UP000595847"/>
    </source>
</evidence>
<proteinExistence type="inferred from homology"/>
<feature type="domain" description="Spore germination GerAC-like C-terminal" evidence="9">
    <location>
        <begin position="219"/>
        <end position="369"/>
    </location>
</feature>
<name>A0A7T5JP60_9BACL</name>
<comment type="similarity">
    <text evidence="2">Belongs to the GerABKC lipoprotein family.</text>
</comment>
<dbReference type="Pfam" id="PF25198">
    <property type="entry name" value="Spore_GerAC_N"/>
    <property type="match status" value="1"/>
</dbReference>
<protein>
    <submittedName>
        <fullName evidence="11">Ger(X)C family spore germination protein</fullName>
    </submittedName>
</protein>
<dbReference type="PROSITE" id="PS51257">
    <property type="entry name" value="PROKAR_LIPOPROTEIN"/>
    <property type="match status" value="1"/>
</dbReference>
<evidence type="ECO:0000256" key="2">
    <source>
        <dbReference type="ARBA" id="ARBA00007886"/>
    </source>
</evidence>
<reference evidence="12" key="2">
    <citation type="submission" date="2021-04" db="EMBL/GenBank/DDBJ databases">
        <title>Brevibacillus composti FJAT-54423, complete genome.</title>
        <authorList>
            <person name="Tang R."/>
        </authorList>
    </citation>
    <scope>NUCLEOTIDE SEQUENCE</scope>
    <source>
        <strain evidence="12">FJAT-54424</strain>
    </source>
</reference>
<dbReference type="InterPro" id="IPR008844">
    <property type="entry name" value="Spore_GerAC-like"/>
</dbReference>
<dbReference type="KEGG" id="bcop:JD108_04235"/>
<dbReference type="NCBIfam" id="TIGR02887">
    <property type="entry name" value="spore_ger_x_C"/>
    <property type="match status" value="1"/>
</dbReference>
<dbReference type="InterPro" id="IPR038501">
    <property type="entry name" value="Spore_GerAC_C_sf"/>
</dbReference>
<gene>
    <name evidence="11" type="ORF">JD108_04235</name>
    <name evidence="12" type="ORF">KDJ56_04235</name>
</gene>
<keyword evidence="7" id="KW-0449">Lipoprotein</keyword>
<dbReference type="PANTHER" id="PTHR35789:SF1">
    <property type="entry name" value="SPORE GERMINATION PROTEIN B3"/>
    <property type="match status" value="1"/>
</dbReference>
<evidence type="ECO:0000313" key="12">
    <source>
        <dbReference type="EMBL" id="QUO42236.1"/>
    </source>
</evidence>
<dbReference type="Proteomes" id="UP000677234">
    <property type="component" value="Chromosome"/>
</dbReference>
<feature type="chain" id="PRO_5038930957" evidence="8">
    <location>
        <begin position="25"/>
        <end position="389"/>
    </location>
</feature>
<evidence type="ECO:0000313" key="11">
    <source>
        <dbReference type="EMBL" id="QQE75148.1"/>
    </source>
</evidence>
<keyword evidence="4 8" id="KW-0732">Signal</keyword>
<evidence type="ECO:0000259" key="9">
    <source>
        <dbReference type="Pfam" id="PF05504"/>
    </source>
</evidence>
<dbReference type="GO" id="GO:0016020">
    <property type="term" value="C:membrane"/>
    <property type="evidence" value="ECO:0007669"/>
    <property type="project" value="UniProtKB-SubCell"/>
</dbReference>
<dbReference type="RefSeq" id="WP_198828678.1">
    <property type="nucleotide sequence ID" value="NZ_CP066308.1"/>
</dbReference>
<comment type="subcellular location">
    <subcellularLocation>
        <location evidence="1">Membrane</location>
        <topology evidence="1">Lipid-anchor</topology>
    </subcellularLocation>
</comment>
<feature type="signal peptide" evidence="8">
    <location>
        <begin position="1"/>
        <end position="24"/>
    </location>
</feature>
<keyword evidence="14" id="KW-1185">Reference proteome</keyword>
<dbReference type="EMBL" id="CP066308">
    <property type="protein sequence ID" value="QQE75148.1"/>
    <property type="molecule type" value="Genomic_DNA"/>
</dbReference>
<evidence type="ECO:0000259" key="10">
    <source>
        <dbReference type="Pfam" id="PF25198"/>
    </source>
</evidence>
<dbReference type="Gene3D" id="3.30.300.210">
    <property type="entry name" value="Nutrient germinant receptor protein C, domain 3"/>
    <property type="match status" value="1"/>
</dbReference>
<dbReference type="GO" id="GO:0009847">
    <property type="term" value="P:spore germination"/>
    <property type="evidence" value="ECO:0007669"/>
    <property type="project" value="InterPro"/>
</dbReference>
<dbReference type="EMBL" id="CP073708">
    <property type="protein sequence ID" value="QUO42236.1"/>
    <property type="molecule type" value="Genomic_DNA"/>
</dbReference>
<keyword evidence="6" id="KW-0564">Palmitate</keyword>
<evidence type="ECO:0000256" key="3">
    <source>
        <dbReference type="ARBA" id="ARBA00022544"/>
    </source>
</evidence>
<evidence type="ECO:0000256" key="4">
    <source>
        <dbReference type="ARBA" id="ARBA00022729"/>
    </source>
</evidence>
<evidence type="ECO:0000313" key="14">
    <source>
        <dbReference type="Proteomes" id="UP000677234"/>
    </source>
</evidence>
<dbReference type="InterPro" id="IPR046953">
    <property type="entry name" value="Spore_GerAC-like_C"/>
</dbReference>
<accession>A0A7T5JP60</accession>
<keyword evidence="3" id="KW-0309">Germination</keyword>
<organism evidence="11 13">
    <name type="scientific">Brevibacillus composti</name>
    <dbReference type="NCBI Taxonomy" id="2796470"/>
    <lineage>
        <taxon>Bacteria</taxon>
        <taxon>Bacillati</taxon>
        <taxon>Bacillota</taxon>
        <taxon>Bacilli</taxon>
        <taxon>Bacillales</taxon>
        <taxon>Paenibacillaceae</taxon>
        <taxon>Brevibacillus</taxon>
    </lineage>
</organism>
<evidence type="ECO:0000256" key="5">
    <source>
        <dbReference type="ARBA" id="ARBA00023136"/>
    </source>
</evidence>